<sequence>MASKMLKSSYTARRKGEPQNSPKPRDQPDIRQSKKTQRRVGNKRDSAAQSSHPLRPAEKIQRRGLKVSLSANRVSALPTVESQRDREPSFEITPPGLFLFWGYLTGVTLLMFAVFDLLLGIPFYNASQMFDFGLLFSAAILLYMSWDTSTERRQQFIK</sequence>
<feature type="compositionally biased region" description="Basic and acidic residues" evidence="1">
    <location>
        <begin position="23"/>
        <end position="32"/>
    </location>
</feature>
<feature type="transmembrane region" description="Helical" evidence="2">
    <location>
        <begin position="98"/>
        <end position="123"/>
    </location>
</feature>
<gene>
    <name evidence="3" type="ORF">Pla144_24130</name>
</gene>
<dbReference type="AlphaFoldDB" id="A0A5C6CX83"/>
<feature type="region of interest" description="Disordered" evidence="1">
    <location>
        <begin position="1"/>
        <end position="63"/>
    </location>
</feature>
<keyword evidence="4" id="KW-1185">Reference proteome</keyword>
<feature type="transmembrane region" description="Helical" evidence="2">
    <location>
        <begin position="129"/>
        <end position="146"/>
    </location>
</feature>
<feature type="compositionally biased region" description="Polar residues" evidence="1">
    <location>
        <begin position="1"/>
        <end position="11"/>
    </location>
</feature>
<evidence type="ECO:0000256" key="1">
    <source>
        <dbReference type="SAM" id="MobiDB-lite"/>
    </source>
</evidence>
<dbReference type="EMBL" id="SJPS01000003">
    <property type="protein sequence ID" value="TWU27636.1"/>
    <property type="molecule type" value="Genomic_DNA"/>
</dbReference>
<evidence type="ECO:0000313" key="4">
    <source>
        <dbReference type="Proteomes" id="UP000318437"/>
    </source>
</evidence>
<keyword evidence="2" id="KW-0472">Membrane</keyword>
<accession>A0A5C6CX83</accession>
<protein>
    <submittedName>
        <fullName evidence="3">Uncharacterized protein</fullName>
    </submittedName>
</protein>
<comment type="caution">
    <text evidence="3">The sequence shown here is derived from an EMBL/GenBank/DDBJ whole genome shotgun (WGS) entry which is preliminary data.</text>
</comment>
<name>A0A5C6CX83_9BACT</name>
<organism evidence="3 4">
    <name type="scientific">Bythopirellula polymerisocia</name>
    <dbReference type="NCBI Taxonomy" id="2528003"/>
    <lineage>
        <taxon>Bacteria</taxon>
        <taxon>Pseudomonadati</taxon>
        <taxon>Planctomycetota</taxon>
        <taxon>Planctomycetia</taxon>
        <taxon>Pirellulales</taxon>
        <taxon>Lacipirellulaceae</taxon>
        <taxon>Bythopirellula</taxon>
    </lineage>
</organism>
<proteinExistence type="predicted"/>
<dbReference type="Proteomes" id="UP000318437">
    <property type="component" value="Unassembled WGS sequence"/>
</dbReference>
<keyword evidence="2" id="KW-1133">Transmembrane helix</keyword>
<evidence type="ECO:0000256" key="2">
    <source>
        <dbReference type="SAM" id="Phobius"/>
    </source>
</evidence>
<keyword evidence="2" id="KW-0812">Transmembrane</keyword>
<evidence type="ECO:0000313" key="3">
    <source>
        <dbReference type="EMBL" id="TWU27636.1"/>
    </source>
</evidence>
<reference evidence="3 4" key="1">
    <citation type="submission" date="2019-02" db="EMBL/GenBank/DDBJ databases">
        <title>Deep-cultivation of Planctomycetes and their phenomic and genomic characterization uncovers novel biology.</title>
        <authorList>
            <person name="Wiegand S."/>
            <person name="Jogler M."/>
            <person name="Boedeker C."/>
            <person name="Pinto D."/>
            <person name="Vollmers J."/>
            <person name="Rivas-Marin E."/>
            <person name="Kohn T."/>
            <person name="Peeters S.H."/>
            <person name="Heuer A."/>
            <person name="Rast P."/>
            <person name="Oberbeckmann S."/>
            <person name="Bunk B."/>
            <person name="Jeske O."/>
            <person name="Meyerdierks A."/>
            <person name="Storesund J.E."/>
            <person name="Kallscheuer N."/>
            <person name="Luecker S."/>
            <person name="Lage O.M."/>
            <person name="Pohl T."/>
            <person name="Merkel B.J."/>
            <person name="Hornburger P."/>
            <person name="Mueller R.-W."/>
            <person name="Bruemmer F."/>
            <person name="Labrenz M."/>
            <person name="Spormann A.M."/>
            <person name="Op Den Camp H."/>
            <person name="Overmann J."/>
            <person name="Amann R."/>
            <person name="Jetten M.S.M."/>
            <person name="Mascher T."/>
            <person name="Medema M.H."/>
            <person name="Devos D.P."/>
            <person name="Kaster A.-K."/>
            <person name="Ovreas L."/>
            <person name="Rohde M."/>
            <person name="Galperin M.Y."/>
            <person name="Jogler C."/>
        </authorList>
    </citation>
    <scope>NUCLEOTIDE SEQUENCE [LARGE SCALE GENOMIC DNA]</scope>
    <source>
        <strain evidence="3 4">Pla144</strain>
    </source>
</reference>